<comment type="similarity">
    <text evidence="2">Belongs to the LppX/LprAFG lipoprotein family.</text>
</comment>
<organism evidence="4 5">
    <name type="scientific">Nocardioides luti</name>
    <dbReference type="NCBI Taxonomy" id="2761101"/>
    <lineage>
        <taxon>Bacteria</taxon>
        <taxon>Bacillati</taxon>
        <taxon>Actinomycetota</taxon>
        <taxon>Actinomycetes</taxon>
        <taxon>Propionibacteriales</taxon>
        <taxon>Nocardioidaceae</taxon>
        <taxon>Nocardioides</taxon>
    </lineage>
</organism>
<accession>A0A7X0V925</accession>
<evidence type="ECO:0000256" key="3">
    <source>
        <dbReference type="ARBA" id="ARBA00022475"/>
    </source>
</evidence>
<dbReference type="PROSITE" id="PS51257">
    <property type="entry name" value="PROKAR_LIPOPROTEIN"/>
    <property type="match status" value="1"/>
</dbReference>
<dbReference type="EMBL" id="JACKXE010000001">
    <property type="protein sequence ID" value="MBB6626234.1"/>
    <property type="molecule type" value="Genomic_DNA"/>
</dbReference>
<dbReference type="Pfam" id="PF07161">
    <property type="entry name" value="LppX_LprAFG"/>
    <property type="match status" value="1"/>
</dbReference>
<dbReference type="AlphaFoldDB" id="A0A7X0V925"/>
<evidence type="ECO:0000256" key="2">
    <source>
        <dbReference type="ARBA" id="ARBA00009194"/>
    </source>
</evidence>
<protein>
    <submittedName>
        <fullName evidence="4">LppX_LprAFG lipoprotein</fullName>
    </submittedName>
</protein>
<evidence type="ECO:0000256" key="1">
    <source>
        <dbReference type="ARBA" id="ARBA00004196"/>
    </source>
</evidence>
<keyword evidence="5" id="KW-1185">Reference proteome</keyword>
<name>A0A7X0V925_9ACTN</name>
<sequence>MLTRRSRTRPRRATTLLVAVVTTLGLGLALSSCGGDDKAAASGKSPDEVMALAKKTLDDTTGVKLSLATSDLPDGVTGITKAEGTGTHAPAFDGTITVVLTGQSFDVPVIAVDGVVYAQIPLTPGWQDVDPSEYGAPDPAQLMSPDKGFSSLLPATTGLEKGNSIRGGSDNSEILTEYSGTVPDTAVKNVIPTATGDFTATYTVSDSGELREAKLTGVFYPDSESMTYTIGFEDYGTDKDITAP</sequence>
<dbReference type="GO" id="GO:0030313">
    <property type="term" value="C:cell envelope"/>
    <property type="evidence" value="ECO:0007669"/>
    <property type="project" value="UniProtKB-SubCell"/>
</dbReference>
<gene>
    <name evidence="4" type="ORF">H5V45_02760</name>
</gene>
<dbReference type="RefSeq" id="WP_185251530.1">
    <property type="nucleotide sequence ID" value="NZ_JACKXE010000001.1"/>
</dbReference>
<keyword evidence="4" id="KW-0449">Lipoprotein</keyword>
<keyword evidence="3" id="KW-1003">Cell membrane</keyword>
<dbReference type="InterPro" id="IPR009830">
    <property type="entry name" value="LppX/LprAFG"/>
</dbReference>
<dbReference type="SUPFAM" id="SSF89392">
    <property type="entry name" value="Prokaryotic lipoproteins and lipoprotein localization factors"/>
    <property type="match status" value="1"/>
</dbReference>
<dbReference type="Gene3D" id="2.50.20.20">
    <property type="match status" value="1"/>
</dbReference>
<dbReference type="CDD" id="cd16334">
    <property type="entry name" value="LppX-like"/>
    <property type="match status" value="1"/>
</dbReference>
<comment type="caution">
    <text evidence="4">The sequence shown here is derived from an EMBL/GenBank/DDBJ whole genome shotgun (WGS) entry which is preliminary data.</text>
</comment>
<dbReference type="InterPro" id="IPR029046">
    <property type="entry name" value="LolA/LolB/LppX"/>
</dbReference>
<evidence type="ECO:0000313" key="5">
    <source>
        <dbReference type="Proteomes" id="UP000523955"/>
    </source>
</evidence>
<proteinExistence type="inferred from homology"/>
<comment type="subcellular location">
    <subcellularLocation>
        <location evidence="1">Cell envelope</location>
    </subcellularLocation>
</comment>
<reference evidence="4 5" key="1">
    <citation type="submission" date="2020-08" db="EMBL/GenBank/DDBJ databases">
        <authorList>
            <person name="Seo M.-J."/>
        </authorList>
    </citation>
    <scope>NUCLEOTIDE SEQUENCE [LARGE SCALE GENOMIC DNA]</scope>
    <source>
        <strain evidence="4 5">KIGAM211</strain>
    </source>
</reference>
<keyword evidence="3" id="KW-0472">Membrane</keyword>
<evidence type="ECO:0000313" key="4">
    <source>
        <dbReference type="EMBL" id="MBB6626234.1"/>
    </source>
</evidence>
<dbReference type="Proteomes" id="UP000523955">
    <property type="component" value="Unassembled WGS sequence"/>
</dbReference>